<comment type="caution">
    <text evidence="3">The sequence shown here is derived from an EMBL/GenBank/DDBJ whole genome shotgun (WGS) entry which is preliminary data.</text>
</comment>
<feature type="domain" description="DUF1468" evidence="2">
    <location>
        <begin position="15"/>
        <end position="160"/>
    </location>
</feature>
<feature type="transmembrane region" description="Helical" evidence="1">
    <location>
        <begin position="12"/>
        <end position="30"/>
    </location>
</feature>
<sequence>MKKFLKIIQDSDFATGILLLIIASFSYGGVDEGIWDGYGYIDWVFPIMSSFLLFAISAVYLSVGIIKLVKGNINDDLKIEMSQIPSIINVVVYLLLLFIYLILLYIFGFWIASILLLWSGIAYFRGEKNIRSISKSLGIALLTCLIAYIVFTYVFWVPFPESRVFM</sequence>
<name>A0A368DK48_9PROT</name>
<accession>A0A368DK48</accession>
<keyword evidence="1" id="KW-1133">Transmembrane helix</keyword>
<keyword evidence="1" id="KW-0472">Membrane</keyword>
<dbReference type="AlphaFoldDB" id="A0A368DK48"/>
<keyword evidence="1" id="KW-0812">Transmembrane</keyword>
<gene>
    <name evidence="3" type="ORF">DBW71_05740</name>
</gene>
<protein>
    <recommendedName>
        <fullName evidence="2">DUF1468 domain-containing protein</fullName>
    </recommendedName>
</protein>
<evidence type="ECO:0000313" key="3">
    <source>
        <dbReference type="EMBL" id="RCL72217.1"/>
    </source>
</evidence>
<evidence type="ECO:0000313" key="4">
    <source>
        <dbReference type="Proteomes" id="UP000253570"/>
    </source>
</evidence>
<feature type="transmembrane region" description="Helical" evidence="1">
    <location>
        <begin position="81"/>
        <end position="101"/>
    </location>
</feature>
<evidence type="ECO:0000256" key="1">
    <source>
        <dbReference type="SAM" id="Phobius"/>
    </source>
</evidence>
<proteinExistence type="predicted"/>
<evidence type="ECO:0000259" key="2">
    <source>
        <dbReference type="Pfam" id="PF07331"/>
    </source>
</evidence>
<organism evidence="3 4">
    <name type="scientific">PS1 clade bacterium</name>
    <dbReference type="NCBI Taxonomy" id="2175152"/>
    <lineage>
        <taxon>Bacteria</taxon>
        <taxon>Pseudomonadati</taxon>
        <taxon>Pseudomonadota</taxon>
        <taxon>Alphaproteobacteria</taxon>
        <taxon>PS1 clade</taxon>
    </lineage>
</organism>
<feature type="transmembrane region" description="Helical" evidence="1">
    <location>
        <begin position="136"/>
        <end position="156"/>
    </location>
</feature>
<dbReference type="Pfam" id="PF07331">
    <property type="entry name" value="TctB"/>
    <property type="match status" value="1"/>
</dbReference>
<dbReference type="InterPro" id="IPR009936">
    <property type="entry name" value="DUF1468"/>
</dbReference>
<feature type="transmembrane region" description="Helical" evidence="1">
    <location>
        <begin position="50"/>
        <end position="69"/>
    </location>
</feature>
<feature type="transmembrane region" description="Helical" evidence="1">
    <location>
        <begin position="107"/>
        <end position="124"/>
    </location>
</feature>
<dbReference type="Proteomes" id="UP000253570">
    <property type="component" value="Unassembled WGS sequence"/>
</dbReference>
<reference evidence="3 4" key="1">
    <citation type="journal article" date="2018" name="Microbiome">
        <title>Fine metagenomic profile of the Mediterranean stratified and mixed water columns revealed by assembly and recruitment.</title>
        <authorList>
            <person name="Haro-Moreno J.M."/>
            <person name="Lopez-Perez M."/>
            <person name="De La Torre J.R."/>
            <person name="Picazo A."/>
            <person name="Camacho A."/>
            <person name="Rodriguez-Valera F."/>
        </authorList>
    </citation>
    <scope>NUCLEOTIDE SEQUENCE [LARGE SCALE GENOMIC DNA]</scope>
    <source>
        <strain evidence="3">MED-G57</strain>
    </source>
</reference>
<dbReference type="EMBL" id="QOQD01000016">
    <property type="protein sequence ID" value="RCL72217.1"/>
    <property type="molecule type" value="Genomic_DNA"/>
</dbReference>